<dbReference type="Pfam" id="PF00702">
    <property type="entry name" value="Hydrolase"/>
    <property type="match status" value="1"/>
</dbReference>
<evidence type="ECO:0000313" key="4">
    <source>
        <dbReference type="EMBL" id="OTA38153.1"/>
    </source>
</evidence>
<dbReference type="InParanoid" id="A0A1Z5TQ81"/>
<dbReference type="Proteomes" id="UP000194280">
    <property type="component" value="Unassembled WGS sequence"/>
</dbReference>
<name>A0A1Z5TQ81_HORWE</name>
<dbReference type="Gene3D" id="1.10.150.720">
    <property type="entry name" value="Haloacid dehalogenase-like hydrolase"/>
    <property type="match status" value="1"/>
</dbReference>
<dbReference type="FunCoup" id="A0A1Z5TQ81">
    <property type="interactions" value="41"/>
</dbReference>
<gene>
    <name evidence="4" type="ORF">BTJ68_01974</name>
</gene>
<feature type="compositionally biased region" description="Basic and acidic residues" evidence="2">
    <location>
        <begin position="307"/>
        <end position="317"/>
    </location>
</feature>
<dbReference type="InterPro" id="IPR044924">
    <property type="entry name" value="HAD-SF_hydro_IA_REG-2-like_cap"/>
</dbReference>
<dbReference type="AlphaFoldDB" id="A0A1Z5TQ81"/>
<keyword evidence="5" id="KW-1185">Reference proteome</keyword>
<sequence length="1096" mass="121484">MLLLHQAGSVKVGEVIRYTLTYTPSSDRILPTPQHLHLKVKNTSAIPLRAAWLHGPYVLHVAAYPSTFNPHKKVTEEEKERYGVPDYEPMLKAGGSWSTKLTVPSNIRETGADLGRRRQSAEQGDAPQSMTWIIEIHSQILFSATASVNFEVLVGRDERSLDLGFAAVAGHGQGAPGRIAEQQASDKERRKARRAGNVQTAGVYSKAVRLVVEDTETLWDKPALPGLDEDVAQRRERHRSTDEQRKSTQQDSHPDKSKKPAKKKKIHLVVLTHGLHSNVGADMLFLKESIDATVAQARLDAKKRKEGYRQQEADQAKKDKKASAANLAAEGRDHAEGEGIAEDHHDTSTAPLSGGQEELDGSDGANQDSESDDEEETIVRGFKGNAVRTEKGIQYLGKRLAKYVLRFTYPDQPFLPVKKPLTRQFTDSFKSDADKAKRDGLPSHNGSSVRNPDPDEAEEELPYTFTSISFVGHSLGGLIQTYAIAYIHKHSPEFFKHIQPVNFITMASPMLGLSNENPLYVKFALDFGLVGRTGQDLGLAFRPTTFARGGWNAVIGGLGGAGQKDHHRAEEPGSMKVEEKIARAYHKDLTWRKVLVRLEPDAHNNMIVRRMFANAYGWPVVKHLCDTHFADTYFARTRDESEPGRERAQPVSKPIPDTGEEVDDQTAKTVDSIHGRSKSEMREARDELAALPTSRDGFDGNQSPAGRRAVRNVESGVWDDSYFEGDEDDDSDVDERNLVQRLINPNGGLKQPEPSYQRPEMIHGYYVQGLKQSSRDFRVGRCELALSTESISLPHPHIVKQLTKMSRRNLLICFDAFGTLFAPKRPIAQQYGEVARSLGLGGFTDEQLQDSFKKAFKAEAKTNPNFGKANGMDATAWWTNIIQNTFQPLIGGQQKLHADLAPKLLHRFASEEGYTLAPGAKRLLRGLRKPGDGAEGRTVVGLITNSDDRVPGVLSSLGLAVSPLRYGGTSFGSFDKTKQYDIDFSVMSYDVGCEKPDKRIFSAAEEIWRQLPGSVDAQDDEWDKVYVGDEYGKDVVGAQAAGWHSILVAEDRSNLPHDVKDIEEKQPGDLSPLLQDQQSNVALSSLERLAYWLGIP</sequence>
<feature type="compositionally biased region" description="Basic and acidic residues" evidence="2">
    <location>
        <begin position="671"/>
        <end position="682"/>
    </location>
</feature>
<accession>A0A1Z5TQ81</accession>
<dbReference type="InterPro" id="IPR051828">
    <property type="entry name" value="HAD-like_hydrolase_domain"/>
</dbReference>
<evidence type="ECO:0000313" key="5">
    <source>
        <dbReference type="Proteomes" id="UP000194280"/>
    </source>
</evidence>
<dbReference type="PANTHER" id="PTHR46191:SF2">
    <property type="entry name" value="HALOACID DEHALOGENASE-LIKE HYDROLASE DOMAIN-CONTAINING PROTEIN 3"/>
    <property type="match status" value="1"/>
</dbReference>
<dbReference type="SUPFAM" id="SSF56784">
    <property type="entry name" value="HAD-like"/>
    <property type="match status" value="1"/>
</dbReference>
<feature type="compositionally biased region" description="Basic and acidic residues" evidence="2">
    <location>
        <begin position="429"/>
        <end position="441"/>
    </location>
</feature>
<feature type="region of interest" description="Disordered" evidence="2">
    <location>
        <begin position="170"/>
        <end position="198"/>
    </location>
</feature>
<dbReference type="Gene3D" id="3.40.50.1000">
    <property type="entry name" value="HAD superfamily/HAD-like"/>
    <property type="match status" value="1"/>
</dbReference>
<feature type="region of interest" description="Disordered" evidence="2">
    <location>
        <begin position="429"/>
        <end position="458"/>
    </location>
</feature>
<dbReference type="VEuPathDB" id="FungiDB:BTJ68_01974"/>
<feature type="region of interest" description="Disordered" evidence="2">
    <location>
        <begin position="637"/>
        <end position="682"/>
    </location>
</feature>
<protein>
    <recommendedName>
        <fullName evidence="3">DUF676 domain-containing protein</fullName>
    </recommendedName>
</protein>
<feature type="compositionally biased region" description="Basic and acidic residues" evidence="2">
    <location>
        <begin position="330"/>
        <end position="347"/>
    </location>
</feature>
<dbReference type="InterPro" id="IPR023214">
    <property type="entry name" value="HAD_sf"/>
</dbReference>
<feature type="region of interest" description="Disordered" evidence="2">
    <location>
        <begin position="302"/>
        <end position="383"/>
    </location>
</feature>
<feature type="domain" description="DUF676" evidence="3">
    <location>
        <begin position="467"/>
        <end position="540"/>
    </location>
</feature>
<evidence type="ECO:0000256" key="2">
    <source>
        <dbReference type="SAM" id="MobiDB-lite"/>
    </source>
</evidence>
<evidence type="ECO:0000259" key="3">
    <source>
        <dbReference type="Pfam" id="PF05057"/>
    </source>
</evidence>
<comment type="caution">
    <text evidence="4">The sequence shown here is derived from an EMBL/GenBank/DDBJ whole genome shotgun (WGS) entry which is preliminary data.</text>
</comment>
<feature type="region of interest" description="Disordered" evidence="2">
    <location>
        <begin position="222"/>
        <end position="264"/>
    </location>
</feature>
<dbReference type="InterPro" id="IPR007751">
    <property type="entry name" value="DUF676_lipase-like"/>
</dbReference>
<feature type="domain" description="DUF676" evidence="3">
    <location>
        <begin position="263"/>
        <end position="303"/>
    </location>
</feature>
<feature type="compositionally biased region" description="Basic and acidic residues" evidence="2">
    <location>
        <begin position="231"/>
        <end position="258"/>
    </location>
</feature>
<dbReference type="EMBL" id="MUNK01000013">
    <property type="protein sequence ID" value="OTA38153.1"/>
    <property type="molecule type" value="Genomic_DNA"/>
</dbReference>
<dbReference type="Pfam" id="PF05057">
    <property type="entry name" value="DUF676"/>
    <property type="match status" value="2"/>
</dbReference>
<dbReference type="SUPFAM" id="SSF53474">
    <property type="entry name" value="alpha/beta-Hydrolases"/>
    <property type="match status" value="1"/>
</dbReference>
<organism evidence="4 5">
    <name type="scientific">Hortaea werneckii EXF-2000</name>
    <dbReference type="NCBI Taxonomy" id="1157616"/>
    <lineage>
        <taxon>Eukaryota</taxon>
        <taxon>Fungi</taxon>
        <taxon>Dikarya</taxon>
        <taxon>Ascomycota</taxon>
        <taxon>Pezizomycotina</taxon>
        <taxon>Dothideomycetes</taxon>
        <taxon>Dothideomycetidae</taxon>
        <taxon>Mycosphaerellales</taxon>
        <taxon>Teratosphaeriaceae</taxon>
        <taxon>Hortaea</taxon>
    </lineage>
</organism>
<dbReference type="InterPro" id="IPR029058">
    <property type="entry name" value="AB_hydrolase_fold"/>
</dbReference>
<evidence type="ECO:0000256" key="1">
    <source>
        <dbReference type="ARBA" id="ARBA00007920"/>
    </source>
</evidence>
<proteinExistence type="inferred from homology"/>
<dbReference type="InterPro" id="IPR036412">
    <property type="entry name" value="HAD-like_sf"/>
</dbReference>
<dbReference type="GO" id="GO:0005634">
    <property type="term" value="C:nucleus"/>
    <property type="evidence" value="ECO:0007669"/>
    <property type="project" value="TreeGrafter"/>
</dbReference>
<reference evidence="4 5" key="1">
    <citation type="submission" date="2017-01" db="EMBL/GenBank/DDBJ databases">
        <title>The recent genome duplication of the halophilic yeast Hortaea werneckii: insights from long-read sequencing.</title>
        <authorList>
            <person name="Sinha S."/>
            <person name="Flibotte S."/>
            <person name="Neira M."/>
            <person name="Lenassi M."/>
            <person name="Gostincar C."/>
            <person name="Stajich J.E."/>
            <person name="Nislow C.E."/>
        </authorList>
    </citation>
    <scope>NUCLEOTIDE SEQUENCE [LARGE SCALE GENOMIC DNA]</scope>
    <source>
        <strain evidence="4 5">EXF-2000</strain>
    </source>
</reference>
<dbReference type="PANTHER" id="PTHR46191">
    <property type="match status" value="1"/>
</dbReference>
<comment type="similarity">
    <text evidence="1">Belongs to the putative lipase ROG1 family.</text>
</comment>
<feature type="compositionally biased region" description="Basic and acidic residues" evidence="2">
    <location>
        <begin position="637"/>
        <end position="648"/>
    </location>
</feature>